<dbReference type="GO" id="GO:0004867">
    <property type="term" value="F:serine-type endopeptidase inhibitor activity"/>
    <property type="evidence" value="ECO:0007669"/>
    <property type="project" value="UniProtKB-KW"/>
</dbReference>
<protein>
    <submittedName>
        <fullName evidence="4">Uncharacterized protein</fullName>
    </submittedName>
</protein>
<dbReference type="EMBL" id="CM008048">
    <property type="protein sequence ID" value="PVH62528.1"/>
    <property type="molecule type" value="Genomic_DNA"/>
</dbReference>
<dbReference type="InterPro" id="IPR000864">
    <property type="entry name" value="Prot_inh_pot1"/>
</dbReference>
<dbReference type="PANTHER" id="PTHR33091">
    <property type="entry name" value="PROTEIN, PUTATIVE, EXPRESSED-RELATED"/>
    <property type="match status" value="1"/>
</dbReference>
<comment type="similarity">
    <text evidence="1">Belongs to the protease inhibitor I13 (potato type I serine protease inhibitor) family.</text>
</comment>
<dbReference type="Gramene" id="PVH62528">
    <property type="protein sequence ID" value="PVH62528"/>
    <property type="gene ID" value="PAHAL_3G316300"/>
</dbReference>
<dbReference type="PRINTS" id="PR00292">
    <property type="entry name" value="POTATOINHBTR"/>
</dbReference>
<dbReference type="InterPro" id="IPR036354">
    <property type="entry name" value="Prot_inh_pot1_sf"/>
</dbReference>
<dbReference type="PANTHER" id="PTHR33091:SF7">
    <property type="entry name" value="INHIBITOR I FAMILY PROTEIN"/>
    <property type="match status" value="1"/>
</dbReference>
<keyword evidence="2" id="KW-0646">Protease inhibitor</keyword>
<dbReference type="Gene3D" id="3.30.10.10">
    <property type="entry name" value="Trypsin Inhibitor V, subunit A"/>
    <property type="match status" value="1"/>
</dbReference>
<dbReference type="Proteomes" id="UP000243499">
    <property type="component" value="Chromosome 3"/>
</dbReference>
<evidence type="ECO:0000256" key="3">
    <source>
        <dbReference type="ARBA" id="ARBA00022900"/>
    </source>
</evidence>
<sequence length="131" mass="14322">MRTERCLPASPRLSCRDPIDLHLPCLASYKAPSSRHIPNRAQLLALPETAAIFVDLQVPVELKMGDKTKTSWPEVEGLPAAAAKHKILADRPDVHVVVLPVGSVVTTDYDIKRVRVFINRAGNVAEVPKVG</sequence>
<keyword evidence="3" id="KW-0722">Serine protease inhibitor</keyword>
<dbReference type="Pfam" id="PF00280">
    <property type="entry name" value="potato_inhibit"/>
    <property type="match status" value="1"/>
</dbReference>
<dbReference type="GO" id="GO:0009611">
    <property type="term" value="P:response to wounding"/>
    <property type="evidence" value="ECO:0007669"/>
    <property type="project" value="InterPro"/>
</dbReference>
<evidence type="ECO:0000256" key="2">
    <source>
        <dbReference type="ARBA" id="ARBA00022690"/>
    </source>
</evidence>
<proteinExistence type="inferred from homology"/>
<evidence type="ECO:0000256" key="1">
    <source>
        <dbReference type="ARBA" id="ARBA00008210"/>
    </source>
</evidence>
<evidence type="ECO:0000313" key="4">
    <source>
        <dbReference type="EMBL" id="PVH62528.1"/>
    </source>
</evidence>
<dbReference type="SUPFAM" id="SSF54654">
    <property type="entry name" value="CI-2 family of serine protease inhibitors"/>
    <property type="match status" value="1"/>
</dbReference>
<name>A0A2T8KK21_9POAL</name>
<gene>
    <name evidence="4" type="ORF">PAHAL_3G316300</name>
</gene>
<organism evidence="4">
    <name type="scientific">Panicum hallii</name>
    <dbReference type="NCBI Taxonomy" id="206008"/>
    <lineage>
        <taxon>Eukaryota</taxon>
        <taxon>Viridiplantae</taxon>
        <taxon>Streptophyta</taxon>
        <taxon>Embryophyta</taxon>
        <taxon>Tracheophyta</taxon>
        <taxon>Spermatophyta</taxon>
        <taxon>Magnoliopsida</taxon>
        <taxon>Liliopsida</taxon>
        <taxon>Poales</taxon>
        <taxon>Poaceae</taxon>
        <taxon>PACMAD clade</taxon>
        <taxon>Panicoideae</taxon>
        <taxon>Panicodae</taxon>
        <taxon>Paniceae</taxon>
        <taxon>Panicinae</taxon>
        <taxon>Panicum</taxon>
        <taxon>Panicum sect. Panicum</taxon>
    </lineage>
</organism>
<accession>A0A2T8KK21</accession>
<dbReference type="AlphaFoldDB" id="A0A2T8KK21"/>
<reference evidence="4" key="1">
    <citation type="submission" date="2018-04" db="EMBL/GenBank/DDBJ databases">
        <title>WGS assembly of Panicum hallii.</title>
        <authorList>
            <person name="Lovell J."/>
            <person name="Jenkins J."/>
            <person name="Lowry D."/>
            <person name="Mamidi S."/>
            <person name="Sreedasyam A."/>
            <person name="Weng X."/>
            <person name="Barry K."/>
            <person name="Bonette J."/>
            <person name="Campitelli B."/>
            <person name="Daum C."/>
            <person name="Gordon S."/>
            <person name="Gould B."/>
            <person name="Lipzen A."/>
            <person name="Macqueen A."/>
            <person name="Palacio-Mejia J."/>
            <person name="Plott C."/>
            <person name="Shakirov E."/>
            <person name="Shu S."/>
            <person name="Yoshinaga Y."/>
            <person name="Zane M."/>
            <person name="Rokhsar D."/>
            <person name="Grimwood J."/>
            <person name="Schmutz J."/>
            <person name="Juenger T."/>
        </authorList>
    </citation>
    <scope>NUCLEOTIDE SEQUENCE [LARGE SCALE GENOMIC DNA]</scope>
    <source>
        <strain evidence="4">FIL2</strain>
    </source>
</reference>